<evidence type="ECO:0000313" key="2">
    <source>
        <dbReference type="EMBL" id="RCN33911.1"/>
    </source>
</evidence>
<dbReference type="OrthoDB" id="10578152at2759"/>
<name>A0A368FNW5_ANCCA</name>
<comment type="caution">
    <text evidence="2">The sequence shown here is derived from an EMBL/GenBank/DDBJ whole genome shotgun (WGS) entry which is preliminary data.</text>
</comment>
<feature type="region of interest" description="Disordered" evidence="1">
    <location>
        <begin position="90"/>
        <end position="144"/>
    </location>
</feature>
<proteinExistence type="predicted"/>
<reference evidence="2 3" key="1">
    <citation type="submission" date="2014-10" db="EMBL/GenBank/DDBJ databases">
        <title>Draft genome of the hookworm Ancylostoma caninum.</title>
        <authorList>
            <person name="Mitreva M."/>
        </authorList>
    </citation>
    <scope>NUCLEOTIDE SEQUENCE [LARGE SCALE GENOMIC DNA]</scope>
    <source>
        <strain evidence="2 3">Baltimore</strain>
    </source>
</reference>
<dbReference type="AlphaFoldDB" id="A0A368FNW5"/>
<feature type="compositionally biased region" description="Polar residues" evidence="1">
    <location>
        <begin position="96"/>
        <end position="108"/>
    </location>
</feature>
<evidence type="ECO:0000256" key="1">
    <source>
        <dbReference type="SAM" id="MobiDB-lite"/>
    </source>
</evidence>
<protein>
    <submittedName>
        <fullName evidence="2">Uncharacterized protein</fullName>
    </submittedName>
</protein>
<evidence type="ECO:0000313" key="3">
    <source>
        <dbReference type="Proteomes" id="UP000252519"/>
    </source>
</evidence>
<sequence length="144" mass="16247">MISYFSLYLRKKIRDYIATNGLPSTELVVKQGYITIGGTKKYRSTELAICLRLDYSDWKGTAIMELLTNTEKKSLEDGRLTWKSLKLRSLLSPPSQGNASTNEVSGASTREVLFDENSPPLLESNRKREASNDENQRPAKILKS</sequence>
<dbReference type="Proteomes" id="UP000252519">
    <property type="component" value="Unassembled WGS sequence"/>
</dbReference>
<keyword evidence="3" id="KW-1185">Reference proteome</keyword>
<dbReference type="EMBL" id="JOJR01000852">
    <property type="protein sequence ID" value="RCN33911.1"/>
    <property type="molecule type" value="Genomic_DNA"/>
</dbReference>
<organism evidence="2 3">
    <name type="scientific">Ancylostoma caninum</name>
    <name type="common">Dog hookworm</name>
    <dbReference type="NCBI Taxonomy" id="29170"/>
    <lineage>
        <taxon>Eukaryota</taxon>
        <taxon>Metazoa</taxon>
        <taxon>Ecdysozoa</taxon>
        <taxon>Nematoda</taxon>
        <taxon>Chromadorea</taxon>
        <taxon>Rhabditida</taxon>
        <taxon>Rhabditina</taxon>
        <taxon>Rhabditomorpha</taxon>
        <taxon>Strongyloidea</taxon>
        <taxon>Ancylostomatidae</taxon>
        <taxon>Ancylostomatinae</taxon>
        <taxon>Ancylostoma</taxon>
    </lineage>
</organism>
<gene>
    <name evidence="2" type="ORF">ANCCAN_20257</name>
</gene>
<feature type="compositionally biased region" description="Basic and acidic residues" evidence="1">
    <location>
        <begin position="124"/>
        <end position="137"/>
    </location>
</feature>
<accession>A0A368FNW5</accession>